<evidence type="ECO:0000256" key="1">
    <source>
        <dbReference type="SAM" id="SignalP"/>
    </source>
</evidence>
<dbReference type="OrthoDB" id="8251938at2"/>
<reference evidence="2 3" key="1">
    <citation type="submission" date="2016-11" db="EMBL/GenBank/DDBJ databases">
        <authorList>
            <person name="Jaros S."/>
            <person name="Januszkiewicz K."/>
            <person name="Wedrychowicz H."/>
        </authorList>
    </citation>
    <scope>NUCLEOTIDE SEQUENCE [LARGE SCALE GENOMIC DNA]</scope>
    <source>
        <strain evidence="2 3">GAS138</strain>
    </source>
</reference>
<organism evidence="2 3">
    <name type="scientific">Bradyrhizobium erythrophlei</name>
    <dbReference type="NCBI Taxonomy" id="1437360"/>
    <lineage>
        <taxon>Bacteria</taxon>
        <taxon>Pseudomonadati</taxon>
        <taxon>Pseudomonadota</taxon>
        <taxon>Alphaproteobacteria</taxon>
        <taxon>Hyphomicrobiales</taxon>
        <taxon>Nitrobacteraceae</taxon>
        <taxon>Bradyrhizobium</taxon>
    </lineage>
</organism>
<dbReference type="Proteomes" id="UP000189796">
    <property type="component" value="Chromosome I"/>
</dbReference>
<name>A0A1M5WYV5_9BRAD</name>
<keyword evidence="1" id="KW-0732">Signal</keyword>
<gene>
    <name evidence="2" type="ORF">SAMN05443248_6897</name>
</gene>
<dbReference type="EMBL" id="LT670817">
    <property type="protein sequence ID" value="SHH92799.1"/>
    <property type="molecule type" value="Genomic_DNA"/>
</dbReference>
<feature type="chain" id="PRO_5013268663" evidence="1">
    <location>
        <begin position="21"/>
        <end position="84"/>
    </location>
</feature>
<protein>
    <submittedName>
        <fullName evidence="2">Uncharacterized protein</fullName>
    </submittedName>
</protein>
<dbReference type="RefSeq" id="WP_079605203.1">
    <property type="nucleotide sequence ID" value="NZ_LT670817.1"/>
</dbReference>
<proteinExistence type="predicted"/>
<sequence length="84" mass="8873">MKSLMLAGAMTLAIGTSCFADGLYWVVGNRATSQCEIVTSNPVVTGDIWFEDGPYKSVEDAKLARSTISACPKGDPAADQSQVE</sequence>
<feature type="signal peptide" evidence="1">
    <location>
        <begin position="1"/>
        <end position="20"/>
    </location>
</feature>
<dbReference type="PROSITE" id="PS51257">
    <property type="entry name" value="PROKAR_LIPOPROTEIN"/>
    <property type="match status" value="1"/>
</dbReference>
<evidence type="ECO:0000313" key="2">
    <source>
        <dbReference type="EMBL" id="SHH92799.1"/>
    </source>
</evidence>
<dbReference type="AlphaFoldDB" id="A0A1M5WYV5"/>
<evidence type="ECO:0000313" key="3">
    <source>
        <dbReference type="Proteomes" id="UP000189796"/>
    </source>
</evidence>
<accession>A0A1M5WYV5</accession>